<keyword evidence="9" id="KW-0175">Coiled coil</keyword>
<dbReference type="Gene3D" id="3.30.565.10">
    <property type="entry name" value="Histidine kinase-like ATPase, C-terminal domain"/>
    <property type="match status" value="1"/>
</dbReference>
<evidence type="ECO:0000313" key="13">
    <source>
        <dbReference type="Proteomes" id="UP000474802"/>
    </source>
</evidence>
<reference evidence="12 13" key="1">
    <citation type="submission" date="2020-02" db="EMBL/GenBank/DDBJ databases">
        <authorList>
            <person name="Khan S.A."/>
            <person name="Jeon C.O."/>
            <person name="Chun B.H."/>
        </authorList>
    </citation>
    <scope>NUCLEOTIDE SEQUENCE [LARGE SCALE GENOMIC DNA]</scope>
    <source>
        <strain evidence="12 13">H239</strain>
    </source>
</reference>
<dbReference type="SMART" id="SM00387">
    <property type="entry name" value="HATPase_c"/>
    <property type="match status" value="1"/>
</dbReference>
<dbReference type="SMART" id="SM00911">
    <property type="entry name" value="HWE_HK"/>
    <property type="match status" value="1"/>
</dbReference>
<evidence type="ECO:0000256" key="8">
    <source>
        <dbReference type="PROSITE-ProRule" id="PRU00169"/>
    </source>
</evidence>
<evidence type="ECO:0000256" key="7">
    <source>
        <dbReference type="ARBA" id="ARBA00022840"/>
    </source>
</evidence>
<dbReference type="Gene3D" id="3.30.450.20">
    <property type="entry name" value="PAS domain"/>
    <property type="match status" value="1"/>
</dbReference>
<gene>
    <name evidence="12" type="ORF">G5575_10670</name>
</gene>
<accession>A0A6M1SLR6</accession>
<sequence>MPTSTPHVLYIDDDPGLTRLVQKAMARRGYDFAHAETGEAGLEMIRSTTFDVVALDHYLPTGTGLDVLKGMETLEDRPAVVYVTGSAEMAIAVAALKSGATDFVPKSGAEEFMELLVASIDHAIDHVRLNRAKAKAEREVREAREHAELLLGEVNHRVANSLAMVAALVGLQSNAVEDPEAKRALSETQVRIQAIAGVHRHLYTSEDVRSVHTGDYLNGLIGELENTLQAEGQTARLRVDVQGFPMPTEKVASLGVIVTELVTNAMKYAYTGSEPGEVRVRMFRDGTQVQLIVEDDGIGFSGTDKPQGTGLGSRIVKAMAISLGAQVGYGSGPGTQVLVSFEA</sequence>
<comment type="caution">
    <text evidence="12">The sequence shown here is derived from an EMBL/GenBank/DDBJ whole genome shotgun (WGS) entry which is preliminary data.</text>
</comment>
<keyword evidence="7" id="KW-0067">ATP-binding</keyword>
<keyword evidence="13" id="KW-1185">Reference proteome</keyword>
<dbReference type="EC" id="2.7.13.3" evidence="2"/>
<dbReference type="AlphaFoldDB" id="A0A6M1SLR6"/>
<keyword evidence="6" id="KW-0418">Kinase</keyword>
<dbReference type="GO" id="GO:0005524">
    <property type="term" value="F:ATP binding"/>
    <property type="evidence" value="ECO:0007669"/>
    <property type="project" value="UniProtKB-KW"/>
</dbReference>
<dbReference type="Gene3D" id="3.40.50.2300">
    <property type="match status" value="1"/>
</dbReference>
<evidence type="ECO:0000256" key="4">
    <source>
        <dbReference type="ARBA" id="ARBA00022679"/>
    </source>
</evidence>
<dbReference type="SUPFAM" id="SSF55874">
    <property type="entry name" value="ATPase domain of HSP90 chaperone/DNA topoisomerase II/histidine kinase"/>
    <property type="match status" value="1"/>
</dbReference>
<dbReference type="RefSeq" id="WP_164534296.1">
    <property type="nucleotide sequence ID" value="NZ_JAALFG010000002.1"/>
</dbReference>
<evidence type="ECO:0000256" key="2">
    <source>
        <dbReference type="ARBA" id="ARBA00012438"/>
    </source>
</evidence>
<evidence type="ECO:0000256" key="5">
    <source>
        <dbReference type="ARBA" id="ARBA00022741"/>
    </source>
</evidence>
<dbReference type="PANTHER" id="PTHR41523:SF8">
    <property type="entry name" value="ETHYLENE RESPONSE SENSOR PROTEIN"/>
    <property type="match status" value="1"/>
</dbReference>
<dbReference type="Pfam" id="PF07568">
    <property type="entry name" value="HisKA_2"/>
    <property type="match status" value="1"/>
</dbReference>
<dbReference type="GO" id="GO:0000160">
    <property type="term" value="P:phosphorelay signal transduction system"/>
    <property type="evidence" value="ECO:0007669"/>
    <property type="project" value="InterPro"/>
</dbReference>
<evidence type="ECO:0000259" key="10">
    <source>
        <dbReference type="PROSITE" id="PS50109"/>
    </source>
</evidence>
<dbReference type="SMART" id="SM00448">
    <property type="entry name" value="REC"/>
    <property type="match status" value="1"/>
</dbReference>
<comment type="catalytic activity">
    <reaction evidence="1">
        <text>ATP + protein L-histidine = ADP + protein N-phospho-L-histidine.</text>
        <dbReference type="EC" id="2.7.13.3"/>
    </reaction>
</comment>
<keyword evidence="3 8" id="KW-0597">Phosphoprotein</keyword>
<dbReference type="InterPro" id="IPR036890">
    <property type="entry name" value="HATPase_C_sf"/>
</dbReference>
<feature type="modified residue" description="4-aspartylphosphate" evidence="8">
    <location>
        <position position="56"/>
    </location>
</feature>
<evidence type="ECO:0000256" key="3">
    <source>
        <dbReference type="ARBA" id="ARBA00022553"/>
    </source>
</evidence>
<dbReference type="InterPro" id="IPR011006">
    <property type="entry name" value="CheY-like_superfamily"/>
</dbReference>
<dbReference type="Proteomes" id="UP000474802">
    <property type="component" value="Unassembled WGS sequence"/>
</dbReference>
<dbReference type="GO" id="GO:0004673">
    <property type="term" value="F:protein histidine kinase activity"/>
    <property type="evidence" value="ECO:0007669"/>
    <property type="project" value="UniProtKB-EC"/>
</dbReference>
<organism evidence="12 13">
    <name type="scientific">Devosia aurantiaca</name>
    <dbReference type="NCBI Taxonomy" id="2714858"/>
    <lineage>
        <taxon>Bacteria</taxon>
        <taxon>Pseudomonadati</taxon>
        <taxon>Pseudomonadota</taxon>
        <taxon>Alphaproteobacteria</taxon>
        <taxon>Hyphomicrobiales</taxon>
        <taxon>Devosiaceae</taxon>
        <taxon>Devosia</taxon>
    </lineage>
</organism>
<protein>
    <recommendedName>
        <fullName evidence="2">histidine kinase</fullName>
        <ecNumber evidence="2">2.7.13.3</ecNumber>
    </recommendedName>
</protein>
<dbReference type="SUPFAM" id="SSF52172">
    <property type="entry name" value="CheY-like"/>
    <property type="match status" value="1"/>
</dbReference>
<evidence type="ECO:0000313" key="12">
    <source>
        <dbReference type="EMBL" id="NGP18060.1"/>
    </source>
</evidence>
<keyword evidence="5" id="KW-0547">Nucleotide-binding</keyword>
<evidence type="ECO:0000259" key="11">
    <source>
        <dbReference type="PROSITE" id="PS50110"/>
    </source>
</evidence>
<dbReference type="CDD" id="cd00156">
    <property type="entry name" value="REC"/>
    <property type="match status" value="1"/>
</dbReference>
<dbReference type="Pfam" id="PF02518">
    <property type="entry name" value="HATPase_c"/>
    <property type="match status" value="1"/>
</dbReference>
<dbReference type="PROSITE" id="PS50109">
    <property type="entry name" value="HIS_KIN"/>
    <property type="match status" value="1"/>
</dbReference>
<dbReference type="PANTHER" id="PTHR41523">
    <property type="entry name" value="TWO-COMPONENT SYSTEM SENSOR PROTEIN"/>
    <property type="match status" value="1"/>
</dbReference>
<dbReference type="InterPro" id="IPR011102">
    <property type="entry name" value="Sig_transdc_His_kinase_HWE"/>
</dbReference>
<name>A0A6M1SLR6_9HYPH</name>
<dbReference type="EMBL" id="JAALFG010000002">
    <property type="protein sequence ID" value="NGP18060.1"/>
    <property type="molecule type" value="Genomic_DNA"/>
</dbReference>
<evidence type="ECO:0000256" key="9">
    <source>
        <dbReference type="SAM" id="Coils"/>
    </source>
</evidence>
<dbReference type="InterPro" id="IPR003594">
    <property type="entry name" value="HATPase_dom"/>
</dbReference>
<feature type="domain" description="Response regulatory" evidence="11">
    <location>
        <begin position="7"/>
        <end position="121"/>
    </location>
</feature>
<evidence type="ECO:0000256" key="6">
    <source>
        <dbReference type="ARBA" id="ARBA00022777"/>
    </source>
</evidence>
<dbReference type="InterPro" id="IPR001789">
    <property type="entry name" value="Sig_transdc_resp-reg_receiver"/>
</dbReference>
<dbReference type="InterPro" id="IPR011495">
    <property type="entry name" value="Sig_transdc_His_kin_sub2_dim/P"/>
</dbReference>
<proteinExistence type="predicted"/>
<feature type="coiled-coil region" evidence="9">
    <location>
        <begin position="126"/>
        <end position="153"/>
    </location>
</feature>
<dbReference type="InterPro" id="IPR005467">
    <property type="entry name" value="His_kinase_dom"/>
</dbReference>
<feature type="domain" description="Histidine kinase" evidence="10">
    <location>
        <begin position="153"/>
        <end position="343"/>
    </location>
</feature>
<dbReference type="Pfam" id="PF00072">
    <property type="entry name" value="Response_reg"/>
    <property type="match status" value="1"/>
</dbReference>
<dbReference type="PROSITE" id="PS50110">
    <property type="entry name" value="RESPONSE_REGULATORY"/>
    <property type="match status" value="1"/>
</dbReference>
<keyword evidence="4" id="KW-0808">Transferase</keyword>
<evidence type="ECO:0000256" key="1">
    <source>
        <dbReference type="ARBA" id="ARBA00000085"/>
    </source>
</evidence>
<reference evidence="12 13" key="2">
    <citation type="submission" date="2020-03" db="EMBL/GenBank/DDBJ databases">
        <title>Devosia chinhatensis sp. nov., isolated from a hexachlorocyclohexane (HCH) dump site in India.</title>
        <authorList>
            <person name="Kumar M."/>
            <person name="Lal R."/>
        </authorList>
    </citation>
    <scope>NUCLEOTIDE SEQUENCE [LARGE SCALE GENOMIC DNA]</scope>
    <source>
        <strain evidence="12 13">H239</strain>
    </source>
</reference>